<sequence>MFEKIVEIGLLFDFYGKLLSSRQFQAIELYYIHDLTLTEIGEQLEISRQGAYDLVKRAESVLYKYEDTLGLVKRFEINRKKTEELNCLLYRLKNSSDIINSENKEIFEEINGIVKQLLVTQEVK</sequence>
<dbReference type="InterPro" id="IPR007394">
    <property type="entry name" value="UPF0122"/>
</dbReference>
<dbReference type="InterPro" id="IPR013324">
    <property type="entry name" value="RNA_pol_sigma_r3/r4-like"/>
</dbReference>
<dbReference type="NCBIfam" id="NF045758">
    <property type="entry name" value="YlxM"/>
    <property type="match status" value="1"/>
</dbReference>
<dbReference type="InterPro" id="IPR036388">
    <property type="entry name" value="WH-like_DNA-bd_sf"/>
</dbReference>
<dbReference type="EMBL" id="QXXA01000009">
    <property type="protein sequence ID" value="NBI06852.1"/>
    <property type="molecule type" value="Genomic_DNA"/>
</dbReference>
<dbReference type="InterPro" id="IPR054831">
    <property type="entry name" value="UPF0122_fam_protein"/>
</dbReference>
<reference evidence="4 5" key="1">
    <citation type="submission" date="2018-08" db="EMBL/GenBank/DDBJ databases">
        <title>Murine metabolic-syndrome-specific gut microbial biobank.</title>
        <authorList>
            <person name="Liu C."/>
        </authorList>
    </citation>
    <scope>NUCLEOTIDE SEQUENCE [LARGE SCALE GENOMIC DNA]</scope>
    <source>
        <strain evidence="4 5">583</strain>
    </source>
</reference>
<comment type="similarity">
    <text evidence="1 3">Belongs to the UPF0122 family.</text>
</comment>
<proteinExistence type="inferred from homology"/>
<dbReference type="RefSeq" id="WP_160197335.1">
    <property type="nucleotide sequence ID" value="NZ_QXXA01000009.1"/>
</dbReference>
<accession>A0A845R086</accession>
<evidence type="ECO:0000313" key="4">
    <source>
        <dbReference type="EMBL" id="NBI06852.1"/>
    </source>
</evidence>
<comment type="function">
    <text evidence="2 3">Might take part in the signal recognition particle (SRP) pathway. This is inferred from the conservation of its genetic proximity to ftsY/ffh. May be a regulatory protein.</text>
</comment>
<dbReference type="Proteomes" id="UP000467132">
    <property type="component" value="Unassembled WGS sequence"/>
</dbReference>
<evidence type="ECO:0000256" key="1">
    <source>
        <dbReference type="ARBA" id="ARBA00008720"/>
    </source>
</evidence>
<dbReference type="Gene3D" id="1.10.10.10">
    <property type="entry name" value="Winged helix-like DNA-binding domain superfamily/Winged helix DNA-binding domain"/>
    <property type="match status" value="1"/>
</dbReference>
<comment type="caution">
    <text evidence="4">The sequence shown here is derived from an EMBL/GenBank/DDBJ whole genome shotgun (WGS) entry which is preliminary data.</text>
</comment>
<evidence type="ECO:0000256" key="2">
    <source>
        <dbReference type="ARBA" id="ARBA00024764"/>
    </source>
</evidence>
<evidence type="ECO:0000256" key="3">
    <source>
        <dbReference type="HAMAP-Rule" id="MF_00245"/>
    </source>
</evidence>
<name>A0A845R086_9CLOT</name>
<dbReference type="Pfam" id="PF04297">
    <property type="entry name" value="UPF0122"/>
    <property type="match status" value="1"/>
</dbReference>
<dbReference type="PANTHER" id="PTHR40083">
    <property type="entry name" value="UPF0122 PROTEIN CBO2450/CLC_2298"/>
    <property type="match status" value="1"/>
</dbReference>
<dbReference type="HAMAP" id="MF_00245">
    <property type="entry name" value="UPF0122"/>
    <property type="match status" value="1"/>
</dbReference>
<dbReference type="GO" id="GO:0003677">
    <property type="term" value="F:DNA binding"/>
    <property type="evidence" value="ECO:0007669"/>
    <property type="project" value="UniProtKB-KW"/>
</dbReference>
<dbReference type="OrthoDB" id="6392at2"/>
<protein>
    <recommendedName>
        <fullName evidence="3">UPF0122 protein D3Z33_08305</fullName>
    </recommendedName>
</protein>
<dbReference type="AlphaFoldDB" id="A0A845R086"/>
<keyword evidence="5" id="KW-1185">Reference proteome</keyword>
<keyword evidence="4" id="KW-0238">DNA-binding</keyword>
<evidence type="ECO:0000313" key="5">
    <source>
        <dbReference type="Proteomes" id="UP000467132"/>
    </source>
</evidence>
<dbReference type="PANTHER" id="PTHR40083:SF1">
    <property type="entry name" value="UPF0122 PROTEIN YLXM"/>
    <property type="match status" value="1"/>
</dbReference>
<gene>
    <name evidence="4" type="ORF">D3Z33_08305</name>
</gene>
<organism evidence="4 5">
    <name type="scientific">Senegalia massiliensis</name>
    <dbReference type="NCBI Taxonomy" id="1720316"/>
    <lineage>
        <taxon>Bacteria</taxon>
        <taxon>Bacillati</taxon>
        <taxon>Bacillota</taxon>
        <taxon>Clostridia</taxon>
        <taxon>Eubacteriales</taxon>
        <taxon>Clostridiaceae</taxon>
        <taxon>Senegalia</taxon>
    </lineage>
</organism>
<dbReference type="SUPFAM" id="SSF88659">
    <property type="entry name" value="Sigma3 and sigma4 domains of RNA polymerase sigma factors"/>
    <property type="match status" value="1"/>
</dbReference>